<evidence type="ECO:0000256" key="3">
    <source>
        <dbReference type="ARBA" id="ARBA00022525"/>
    </source>
</evidence>
<evidence type="ECO:0000256" key="4">
    <source>
        <dbReference type="RuleBase" id="RU004262"/>
    </source>
</evidence>
<dbReference type="GO" id="GO:0016298">
    <property type="term" value="F:lipase activity"/>
    <property type="evidence" value="ECO:0007669"/>
    <property type="project" value="InterPro"/>
</dbReference>
<keyword evidence="3" id="KW-0964">Secreted</keyword>
<dbReference type="GO" id="GO:0016042">
    <property type="term" value="P:lipid catabolic process"/>
    <property type="evidence" value="ECO:0007669"/>
    <property type="project" value="TreeGrafter"/>
</dbReference>
<evidence type="ECO:0000256" key="2">
    <source>
        <dbReference type="ARBA" id="ARBA00010701"/>
    </source>
</evidence>
<dbReference type="Pfam" id="PF00151">
    <property type="entry name" value="Lipase"/>
    <property type="match status" value="1"/>
</dbReference>
<comment type="caution">
    <text evidence="6">The sequence shown here is derived from an EMBL/GenBank/DDBJ whole genome shotgun (WGS) entry which is preliminary data.</text>
</comment>
<dbReference type="Proteomes" id="UP001497623">
    <property type="component" value="Unassembled WGS sequence"/>
</dbReference>
<protein>
    <recommendedName>
        <fullName evidence="5">Lipase domain-containing protein</fullName>
    </recommendedName>
</protein>
<keyword evidence="7" id="KW-1185">Reference proteome</keyword>
<dbReference type="PANTHER" id="PTHR11610">
    <property type="entry name" value="LIPASE"/>
    <property type="match status" value="1"/>
</dbReference>
<proteinExistence type="inferred from homology"/>
<dbReference type="EMBL" id="CAXKWB010003809">
    <property type="protein sequence ID" value="CAL4070421.1"/>
    <property type="molecule type" value="Genomic_DNA"/>
</dbReference>
<organism evidence="6 7">
    <name type="scientific">Meganyctiphanes norvegica</name>
    <name type="common">Northern krill</name>
    <name type="synonym">Thysanopoda norvegica</name>
    <dbReference type="NCBI Taxonomy" id="48144"/>
    <lineage>
        <taxon>Eukaryota</taxon>
        <taxon>Metazoa</taxon>
        <taxon>Ecdysozoa</taxon>
        <taxon>Arthropoda</taxon>
        <taxon>Crustacea</taxon>
        <taxon>Multicrustacea</taxon>
        <taxon>Malacostraca</taxon>
        <taxon>Eumalacostraca</taxon>
        <taxon>Eucarida</taxon>
        <taxon>Euphausiacea</taxon>
        <taxon>Euphausiidae</taxon>
        <taxon>Meganyctiphanes</taxon>
    </lineage>
</organism>
<gene>
    <name evidence="6" type="ORF">MNOR_LOCUS8264</name>
</gene>
<dbReference type="InterPro" id="IPR029058">
    <property type="entry name" value="AB_hydrolase_fold"/>
</dbReference>
<dbReference type="InterPro" id="IPR000734">
    <property type="entry name" value="TAG_lipase"/>
</dbReference>
<dbReference type="Gene3D" id="3.40.50.1820">
    <property type="entry name" value="alpha/beta hydrolase"/>
    <property type="match status" value="1"/>
</dbReference>
<evidence type="ECO:0000313" key="7">
    <source>
        <dbReference type="Proteomes" id="UP001497623"/>
    </source>
</evidence>
<dbReference type="AlphaFoldDB" id="A0AAV2Q6P2"/>
<evidence type="ECO:0000256" key="1">
    <source>
        <dbReference type="ARBA" id="ARBA00004613"/>
    </source>
</evidence>
<dbReference type="PANTHER" id="PTHR11610:SF185">
    <property type="entry name" value="LD47264P"/>
    <property type="match status" value="1"/>
</dbReference>
<evidence type="ECO:0000313" key="6">
    <source>
        <dbReference type="EMBL" id="CAL4070421.1"/>
    </source>
</evidence>
<accession>A0AAV2Q6P2</accession>
<comment type="subcellular location">
    <subcellularLocation>
        <location evidence="1">Secreted</location>
    </subcellularLocation>
</comment>
<comment type="similarity">
    <text evidence="2 4">Belongs to the AB hydrolase superfamily. Lipase family.</text>
</comment>
<dbReference type="InterPro" id="IPR013818">
    <property type="entry name" value="Lipase"/>
</dbReference>
<dbReference type="SUPFAM" id="SSF53474">
    <property type="entry name" value="alpha/beta-Hydrolases"/>
    <property type="match status" value="1"/>
</dbReference>
<reference evidence="6 7" key="1">
    <citation type="submission" date="2024-05" db="EMBL/GenBank/DDBJ databases">
        <authorList>
            <person name="Wallberg A."/>
        </authorList>
    </citation>
    <scope>NUCLEOTIDE SEQUENCE [LARGE SCALE GENOMIC DNA]</scope>
</reference>
<feature type="non-terminal residue" evidence="6">
    <location>
        <position position="558"/>
    </location>
</feature>
<feature type="domain" description="Lipase" evidence="5">
    <location>
        <begin position="39"/>
        <end position="348"/>
    </location>
</feature>
<name>A0AAV2Q6P2_MEGNR</name>
<sequence>MFNRSVILQTMLSLVQMDIKPQLEYRNTHNAPVTPAAPVCYGAYGCFSLDAPWLGDERPVAVAPWPPYELELELCLHTQQQPDCHVLDVENFSTIRNSTLNTSSHLYVITHGFIESRNISWMSDMTEVLLDSQQKPCVISVGWSKAANPPYTQAVANTRITGHIVGYLLHILVEYFDHKPSLINLVGHSLGSHLMGYAGSYFKEIQGQKVSRITGLDPAGPYFTNTPPEVHLDPTDAAYVEVIHTDETSLAIGLPFSLGLPAPIGHVDYYPNGGGSQMGCEGSMASKVDSEITFRNEIIKVINLCQKTESREYRRIKLNVNKCEHKGVACASWEDYLHGRCWGCHNSDTCYTFVQSKPFQKEAILPEGTQLLTTLKPAAGQGTTDNQINIEKALNATAVQNDTHISTQQLPVHVKVFFGTNSLPPFCGEQYLVTAVSSSSVASMESGGAWARLNIMLFGTLSNVHINPPDKPDWLSAGGVAQWVGFGRPLGELRHARVTYHEEPGFLGLFIPRLTYDSLFLEKISIEELTTGRRIDLFVCSEEIKAGNLQVLYHNRTC</sequence>
<dbReference type="GO" id="GO:0005615">
    <property type="term" value="C:extracellular space"/>
    <property type="evidence" value="ECO:0007669"/>
    <property type="project" value="TreeGrafter"/>
</dbReference>
<dbReference type="PRINTS" id="PR00821">
    <property type="entry name" value="TAGLIPASE"/>
</dbReference>
<evidence type="ECO:0000259" key="5">
    <source>
        <dbReference type="Pfam" id="PF00151"/>
    </source>
</evidence>